<dbReference type="GO" id="GO:0022857">
    <property type="term" value="F:transmembrane transporter activity"/>
    <property type="evidence" value="ECO:0007669"/>
    <property type="project" value="InterPro"/>
</dbReference>
<keyword evidence="9" id="KW-1185">Reference proteome</keyword>
<dbReference type="SUPFAM" id="SSF103473">
    <property type="entry name" value="MFS general substrate transporter"/>
    <property type="match status" value="1"/>
</dbReference>
<feature type="transmembrane region" description="Helical" evidence="6">
    <location>
        <begin position="236"/>
        <end position="259"/>
    </location>
</feature>
<dbReference type="FunFam" id="1.20.1250.20:FF:000011">
    <property type="entry name" value="MFS multidrug transporter, putative"/>
    <property type="match status" value="1"/>
</dbReference>
<dbReference type="GO" id="GO:0005886">
    <property type="term" value="C:plasma membrane"/>
    <property type="evidence" value="ECO:0007669"/>
    <property type="project" value="TreeGrafter"/>
</dbReference>
<sequence length="552" mass="61705">MAASPANPWETVQPAPEERESFESVIPMDRRSMDEKDPEKDDTSPSRNRSPRTQRGPYESDSTDDDIERQEQDRGVQKEGANQEARDPNLVVWNGPEDPDNPMNWPQWYKWLITGTLGLMTFCITFASSVFSTATMVTSQVFNVSTEVMTLGTSLFVLGFAFGPIMWGPFSELYGRKYPLFFGFFVFAIFQIPVAVAQNLQTIMICRFFGGFFGSAPLAIVGGALADFWDPIDRGIAVCIFAGATFIGPVAGPIVGGFITMSHLGWRWTEYITAIMGFFFGTIGFFVVPETYAPVLLQRRAKNLRYETGNWAIHSKHDELRIDLKSIGRKYILRPFAMIFLEPILLLITLYMAVVYGILYLFFESYPIAFQETRGWNEGVGALPFLSITVGVVIGGAVIAFTTKTRFKRKMEKHGKVIPEERLIPMIIGGFLFPAGMFWFAWTSSPNINPWPQIVAGVPIGAGILMIFLQGLNYIIDVYMMNANSAIAANTFLRSFAGAGFPLFTVALYHTLGVDWATSLLAFIAVALFPVPILFYMYGARIRKLSRYSPSA</sequence>
<dbReference type="InterPro" id="IPR020846">
    <property type="entry name" value="MFS_dom"/>
</dbReference>
<dbReference type="Proteomes" id="UP001175001">
    <property type="component" value="Unassembled WGS sequence"/>
</dbReference>
<accession>A0AA40CXE9</accession>
<keyword evidence="4 6" id="KW-0472">Membrane</keyword>
<dbReference type="AlphaFoldDB" id="A0AA40CXE9"/>
<dbReference type="EMBL" id="JAUJDW010000023">
    <property type="protein sequence ID" value="KAK0654142.1"/>
    <property type="molecule type" value="Genomic_DNA"/>
</dbReference>
<feature type="region of interest" description="Disordered" evidence="5">
    <location>
        <begin position="1"/>
        <end position="98"/>
    </location>
</feature>
<feature type="transmembrane region" description="Helical" evidence="6">
    <location>
        <begin position="383"/>
        <end position="402"/>
    </location>
</feature>
<feature type="transmembrane region" description="Helical" evidence="6">
    <location>
        <begin position="111"/>
        <end position="136"/>
    </location>
</feature>
<feature type="domain" description="Major facilitator superfamily (MFS) profile" evidence="7">
    <location>
        <begin position="113"/>
        <end position="542"/>
    </location>
</feature>
<dbReference type="PANTHER" id="PTHR23502:SF47">
    <property type="entry name" value="MAJOR FACILITATOR SUPERFAMILY (MFS) PROFILE DOMAIN-CONTAINING PROTEIN-RELATED"/>
    <property type="match status" value="1"/>
</dbReference>
<evidence type="ECO:0000256" key="5">
    <source>
        <dbReference type="SAM" id="MobiDB-lite"/>
    </source>
</evidence>
<evidence type="ECO:0000313" key="8">
    <source>
        <dbReference type="EMBL" id="KAK0654142.1"/>
    </source>
</evidence>
<evidence type="ECO:0000256" key="2">
    <source>
        <dbReference type="ARBA" id="ARBA00022692"/>
    </source>
</evidence>
<dbReference type="Gene3D" id="1.20.1250.20">
    <property type="entry name" value="MFS general substrate transporter like domains"/>
    <property type="match status" value="1"/>
</dbReference>
<feature type="transmembrane region" description="Helical" evidence="6">
    <location>
        <begin position="339"/>
        <end position="363"/>
    </location>
</feature>
<protein>
    <submittedName>
        <fullName evidence="8">Transporter C36.02c</fullName>
    </submittedName>
</protein>
<dbReference type="Pfam" id="PF07690">
    <property type="entry name" value="MFS_1"/>
    <property type="match status" value="1"/>
</dbReference>
<feature type="transmembrane region" description="Helical" evidence="6">
    <location>
        <begin position="487"/>
        <end position="510"/>
    </location>
</feature>
<evidence type="ECO:0000259" key="7">
    <source>
        <dbReference type="PROSITE" id="PS50850"/>
    </source>
</evidence>
<evidence type="ECO:0000256" key="3">
    <source>
        <dbReference type="ARBA" id="ARBA00022989"/>
    </source>
</evidence>
<keyword evidence="2 6" id="KW-0812">Transmembrane</keyword>
<dbReference type="PROSITE" id="PS50850">
    <property type="entry name" value="MFS"/>
    <property type="match status" value="1"/>
</dbReference>
<comment type="caution">
    <text evidence="8">The sequence shown here is derived from an EMBL/GenBank/DDBJ whole genome shotgun (WGS) entry which is preliminary data.</text>
</comment>
<feature type="transmembrane region" description="Helical" evidence="6">
    <location>
        <begin position="516"/>
        <end position="538"/>
    </location>
</feature>
<dbReference type="CDD" id="cd17323">
    <property type="entry name" value="MFS_Tpo1_MDR_like"/>
    <property type="match status" value="1"/>
</dbReference>
<evidence type="ECO:0000313" key="9">
    <source>
        <dbReference type="Proteomes" id="UP001175001"/>
    </source>
</evidence>
<feature type="transmembrane region" description="Helical" evidence="6">
    <location>
        <begin position="454"/>
        <end position="475"/>
    </location>
</feature>
<feature type="compositionally biased region" description="Basic and acidic residues" evidence="5">
    <location>
        <begin position="16"/>
        <end position="44"/>
    </location>
</feature>
<reference evidence="8" key="1">
    <citation type="submission" date="2023-06" db="EMBL/GenBank/DDBJ databases">
        <title>Multi-omics analyses reveal the molecular pathogenesis toolkit of Lasiodiplodia hormozganensis, a cross-kingdom pathogen.</title>
        <authorList>
            <person name="Felix C."/>
            <person name="Meneses R."/>
            <person name="Goncalves M.F.M."/>
            <person name="Tilleman L."/>
            <person name="Duarte A.S."/>
            <person name="Jorrin-Novo J.V."/>
            <person name="Van De Peer Y."/>
            <person name="Deforce D."/>
            <person name="Van Nieuwerburgh F."/>
            <person name="Esteves A.C."/>
            <person name="Alves A."/>
        </authorList>
    </citation>
    <scope>NUCLEOTIDE SEQUENCE</scope>
    <source>
        <strain evidence="8">CBS 339.90</strain>
    </source>
</reference>
<proteinExistence type="predicted"/>
<comment type="subcellular location">
    <subcellularLocation>
        <location evidence="1">Membrane</location>
        <topology evidence="1">Multi-pass membrane protein</topology>
    </subcellularLocation>
</comment>
<evidence type="ECO:0000256" key="6">
    <source>
        <dbReference type="SAM" id="Phobius"/>
    </source>
</evidence>
<feature type="transmembrane region" description="Helical" evidence="6">
    <location>
        <begin position="271"/>
        <end position="297"/>
    </location>
</feature>
<name>A0AA40CXE9_9PEZI</name>
<feature type="transmembrane region" description="Helical" evidence="6">
    <location>
        <begin position="179"/>
        <end position="196"/>
    </location>
</feature>
<keyword evidence="3 6" id="KW-1133">Transmembrane helix</keyword>
<evidence type="ECO:0000256" key="1">
    <source>
        <dbReference type="ARBA" id="ARBA00004141"/>
    </source>
</evidence>
<feature type="transmembrane region" description="Helical" evidence="6">
    <location>
        <begin position="208"/>
        <end position="229"/>
    </location>
</feature>
<organism evidence="8 9">
    <name type="scientific">Lasiodiplodia hormozganensis</name>
    <dbReference type="NCBI Taxonomy" id="869390"/>
    <lineage>
        <taxon>Eukaryota</taxon>
        <taxon>Fungi</taxon>
        <taxon>Dikarya</taxon>
        <taxon>Ascomycota</taxon>
        <taxon>Pezizomycotina</taxon>
        <taxon>Dothideomycetes</taxon>
        <taxon>Dothideomycetes incertae sedis</taxon>
        <taxon>Botryosphaeriales</taxon>
        <taxon>Botryosphaeriaceae</taxon>
        <taxon>Lasiodiplodia</taxon>
    </lineage>
</organism>
<dbReference type="InterPro" id="IPR011701">
    <property type="entry name" value="MFS"/>
</dbReference>
<dbReference type="InterPro" id="IPR036259">
    <property type="entry name" value="MFS_trans_sf"/>
</dbReference>
<dbReference type="PANTHER" id="PTHR23502">
    <property type="entry name" value="MAJOR FACILITATOR SUPERFAMILY"/>
    <property type="match status" value="1"/>
</dbReference>
<evidence type="ECO:0000256" key="4">
    <source>
        <dbReference type="ARBA" id="ARBA00023136"/>
    </source>
</evidence>
<feature type="transmembrane region" description="Helical" evidence="6">
    <location>
        <begin position="148"/>
        <end position="167"/>
    </location>
</feature>
<gene>
    <name evidence="8" type="primary">SPBC36.02c</name>
    <name evidence="8" type="ORF">DIS24_g5466</name>
</gene>
<feature type="transmembrane region" description="Helical" evidence="6">
    <location>
        <begin position="423"/>
        <end position="442"/>
    </location>
</feature>